<dbReference type="Gene3D" id="3.40.1190.10">
    <property type="entry name" value="Mur-like, catalytic domain"/>
    <property type="match status" value="1"/>
</dbReference>
<dbReference type="GO" id="GO:0004326">
    <property type="term" value="F:tetrahydrofolylpolyglutamate synthase activity"/>
    <property type="evidence" value="ECO:0007669"/>
    <property type="project" value="UniProtKB-EC"/>
</dbReference>
<evidence type="ECO:0000256" key="10">
    <source>
        <dbReference type="ARBA" id="ARBA00022598"/>
    </source>
</evidence>
<dbReference type="GO" id="GO:0046872">
    <property type="term" value="F:metal ion binding"/>
    <property type="evidence" value="ECO:0007669"/>
    <property type="project" value="UniProtKB-KW"/>
</dbReference>
<comment type="subunit">
    <text evidence="6">Monomer.</text>
</comment>
<dbReference type="NCBIfam" id="NF008101">
    <property type="entry name" value="PRK10846.1"/>
    <property type="match status" value="1"/>
</dbReference>
<dbReference type="GO" id="GO:0008841">
    <property type="term" value="F:dihydrofolate synthase activity"/>
    <property type="evidence" value="ECO:0007669"/>
    <property type="project" value="UniProtKB-EC"/>
</dbReference>
<evidence type="ECO:0000256" key="1">
    <source>
        <dbReference type="ARBA" id="ARBA00001946"/>
    </source>
</evidence>
<dbReference type="Proteomes" id="UP000541136">
    <property type="component" value="Unassembled WGS sequence"/>
</dbReference>
<comment type="caution">
    <text evidence="25">The sequence shown here is derived from an EMBL/GenBank/DDBJ whole genome shotgun (WGS) entry which is preliminary data.</text>
</comment>
<dbReference type="SUPFAM" id="SSF53244">
    <property type="entry name" value="MurD-like peptide ligases, peptide-binding domain"/>
    <property type="match status" value="1"/>
</dbReference>
<dbReference type="GO" id="GO:0046654">
    <property type="term" value="P:tetrahydrofolate biosynthetic process"/>
    <property type="evidence" value="ECO:0007669"/>
    <property type="project" value="UniProtKB-UniPathway"/>
</dbReference>
<dbReference type="InterPro" id="IPR013221">
    <property type="entry name" value="Mur_ligase_cen"/>
</dbReference>
<evidence type="ECO:0000256" key="22">
    <source>
        <dbReference type="ARBA" id="ARBA00049161"/>
    </source>
</evidence>
<evidence type="ECO:0000256" key="11">
    <source>
        <dbReference type="ARBA" id="ARBA00022723"/>
    </source>
</evidence>
<evidence type="ECO:0000256" key="21">
    <source>
        <dbReference type="ARBA" id="ARBA00049035"/>
    </source>
</evidence>
<dbReference type="FunFam" id="3.40.1190.10:FF:000004">
    <property type="entry name" value="Dihydrofolate synthase/folylpolyglutamate synthase"/>
    <property type="match status" value="1"/>
</dbReference>
<comment type="pathway">
    <text evidence="3">Cofactor biosynthesis; tetrahydrofolate biosynthesis; 7,8-dihydrofolate from 2-amino-4-hydroxy-6-hydroxymethyl-7,8-dihydropteridine diphosphate and 4-aminobenzoate: step 2/2.</text>
</comment>
<dbReference type="EC" id="6.3.2.12" evidence="7"/>
<dbReference type="PANTHER" id="PTHR11136">
    <property type="entry name" value="FOLYLPOLYGLUTAMATE SYNTHASE-RELATED"/>
    <property type="match status" value="1"/>
</dbReference>
<evidence type="ECO:0000313" key="26">
    <source>
        <dbReference type="Proteomes" id="UP000541136"/>
    </source>
</evidence>
<evidence type="ECO:0000256" key="13">
    <source>
        <dbReference type="ARBA" id="ARBA00022840"/>
    </source>
</evidence>
<evidence type="ECO:0000256" key="17">
    <source>
        <dbReference type="ARBA" id="ARBA00030592"/>
    </source>
</evidence>
<keyword evidence="12" id="KW-0547">Nucleotide-binding</keyword>
<keyword evidence="15" id="KW-0289">Folate biosynthesis</keyword>
<comment type="catalytic activity">
    <reaction evidence="19">
        <text>(6S)-5,6,7,8-tetrahydrofolyl-(gamma-L-Glu)(n) + L-glutamate + ATP = (6S)-5,6,7,8-tetrahydrofolyl-(gamma-L-Glu)(n+1) + ADP + phosphate + H(+)</text>
        <dbReference type="Rhea" id="RHEA:10580"/>
        <dbReference type="Rhea" id="RHEA-COMP:14738"/>
        <dbReference type="Rhea" id="RHEA-COMP:14740"/>
        <dbReference type="ChEBI" id="CHEBI:15378"/>
        <dbReference type="ChEBI" id="CHEBI:29985"/>
        <dbReference type="ChEBI" id="CHEBI:30616"/>
        <dbReference type="ChEBI" id="CHEBI:43474"/>
        <dbReference type="ChEBI" id="CHEBI:141005"/>
        <dbReference type="ChEBI" id="CHEBI:456216"/>
        <dbReference type="EC" id="6.3.2.17"/>
    </reaction>
</comment>
<feature type="domain" description="Mur ligase central" evidence="24">
    <location>
        <begin position="52"/>
        <end position="227"/>
    </location>
</feature>
<evidence type="ECO:0000256" key="19">
    <source>
        <dbReference type="ARBA" id="ARBA00047493"/>
    </source>
</evidence>
<evidence type="ECO:0000256" key="2">
    <source>
        <dbReference type="ARBA" id="ARBA00002714"/>
    </source>
</evidence>
<keyword evidence="11" id="KW-0479">Metal-binding</keyword>
<evidence type="ECO:0000256" key="16">
    <source>
        <dbReference type="ARBA" id="ARBA00030048"/>
    </source>
</evidence>
<comment type="catalytic activity">
    <reaction evidence="20">
        <text>10-formyltetrahydrofolyl-(gamma-L-Glu)(n) + L-glutamate + ATP = 10-formyltetrahydrofolyl-(gamma-L-Glu)(n+1) + ADP + phosphate + H(+)</text>
        <dbReference type="Rhea" id="RHEA:51904"/>
        <dbReference type="Rhea" id="RHEA-COMP:13088"/>
        <dbReference type="Rhea" id="RHEA-COMP:14300"/>
        <dbReference type="ChEBI" id="CHEBI:15378"/>
        <dbReference type="ChEBI" id="CHEBI:29985"/>
        <dbReference type="ChEBI" id="CHEBI:30616"/>
        <dbReference type="ChEBI" id="CHEBI:43474"/>
        <dbReference type="ChEBI" id="CHEBI:134413"/>
        <dbReference type="ChEBI" id="CHEBI:456216"/>
        <dbReference type="EC" id="6.3.2.17"/>
    </reaction>
</comment>
<dbReference type="PANTHER" id="PTHR11136:SF0">
    <property type="entry name" value="DIHYDROFOLATE SYNTHETASE-RELATED"/>
    <property type="match status" value="1"/>
</dbReference>
<dbReference type="Pfam" id="PF08245">
    <property type="entry name" value="Mur_ligase_M"/>
    <property type="match status" value="1"/>
</dbReference>
<dbReference type="PROSITE" id="PS01011">
    <property type="entry name" value="FOLYLPOLYGLU_SYNT_1"/>
    <property type="match status" value="1"/>
</dbReference>
<gene>
    <name evidence="25" type="ORF">HNR28_002378</name>
</gene>
<evidence type="ECO:0000256" key="12">
    <source>
        <dbReference type="ARBA" id="ARBA00022741"/>
    </source>
</evidence>
<evidence type="ECO:0000256" key="18">
    <source>
        <dbReference type="ARBA" id="ARBA00032510"/>
    </source>
</evidence>
<dbReference type="PIRSF" id="PIRSF001563">
    <property type="entry name" value="Folylpolyglu_synth"/>
    <property type="match status" value="1"/>
</dbReference>
<keyword evidence="10 25" id="KW-0436">Ligase</keyword>
<evidence type="ECO:0000259" key="24">
    <source>
        <dbReference type="Pfam" id="PF08245"/>
    </source>
</evidence>
<dbReference type="NCBIfam" id="TIGR01499">
    <property type="entry name" value="folC"/>
    <property type="match status" value="1"/>
</dbReference>
<evidence type="ECO:0000256" key="8">
    <source>
        <dbReference type="ARBA" id="ARBA00013025"/>
    </source>
</evidence>
<dbReference type="GO" id="GO:0046656">
    <property type="term" value="P:folic acid biosynthetic process"/>
    <property type="evidence" value="ECO:0007669"/>
    <property type="project" value="UniProtKB-KW"/>
</dbReference>
<protein>
    <recommendedName>
        <fullName evidence="9">Dihydrofolate synthase/folylpolyglutamate synthase</fullName>
        <ecNumber evidence="7">6.3.2.12</ecNumber>
        <ecNumber evidence="8">6.3.2.17</ecNumber>
    </recommendedName>
    <alternativeName>
        <fullName evidence="18">Folylpoly-gamma-glutamate synthetase-dihydrofolate synthetase</fullName>
    </alternativeName>
    <alternativeName>
        <fullName evidence="16">Folylpolyglutamate synthetase</fullName>
    </alternativeName>
    <alternativeName>
        <fullName evidence="17">Tetrahydrofolylpolyglutamate synthase</fullName>
    </alternativeName>
</protein>
<evidence type="ECO:0000256" key="5">
    <source>
        <dbReference type="ARBA" id="ARBA00008276"/>
    </source>
</evidence>
<evidence type="ECO:0000256" key="9">
    <source>
        <dbReference type="ARBA" id="ARBA00019357"/>
    </source>
</evidence>
<keyword evidence="14" id="KW-0460">Magnesium</keyword>
<dbReference type="Gene3D" id="3.90.190.20">
    <property type="entry name" value="Mur ligase, C-terminal domain"/>
    <property type="match status" value="1"/>
</dbReference>
<comment type="function">
    <text evidence="2">Functions in two distinct reactions of the de novo folate biosynthetic pathway. Catalyzes the addition of a glutamate residue to dihydropteroate (7,8-dihydropteroate or H2Pte) to form dihydrofolate (7,8-dihydrofolate monoglutamate or H2Pte-Glu). Also catalyzes successive additions of L-glutamate to tetrahydrofolate or 10-formyltetrahydrofolate or 5,10-methylenetetrahydrofolate, leading to folylpolyglutamate derivatives.</text>
</comment>
<feature type="domain" description="Mur ligase C-terminal" evidence="23">
    <location>
        <begin position="292"/>
        <end position="451"/>
    </location>
</feature>
<dbReference type="UniPathway" id="UPA00077">
    <property type="reaction ID" value="UER00157"/>
</dbReference>
<dbReference type="InterPro" id="IPR018109">
    <property type="entry name" value="Folylpolyglutamate_synth_CS"/>
</dbReference>
<evidence type="ECO:0000256" key="15">
    <source>
        <dbReference type="ARBA" id="ARBA00022909"/>
    </source>
</evidence>
<dbReference type="RefSeq" id="WP_151025595.1">
    <property type="nucleotide sequence ID" value="NZ_JACHIB010000013.1"/>
</dbReference>
<dbReference type="GO" id="GO:0005737">
    <property type="term" value="C:cytoplasm"/>
    <property type="evidence" value="ECO:0007669"/>
    <property type="project" value="TreeGrafter"/>
</dbReference>
<comment type="pathway">
    <text evidence="4">Cofactor biosynthesis; tetrahydrofolylpolyglutamate biosynthesis.</text>
</comment>
<evidence type="ECO:0000256" key="7">
    <source>
        <dbReference type="ARBA" id="ARBA00013023"/>
    </source>
</evidence>
<comment type="catalytic activity">
    <reaction evidence="22">
        <text>7,8-dihydropteroate + L-glutamate + ATP = 7,8-dihydrofolate + ADP + phosphate + H(+)</text>
        <dbReference type="Rhea" id="RHEA:23584"/>
        <dbReference type="ChEBI" id="CHEBI:15378"/>
        <dbReference type="ChEBI" id="CHEBI:17839"/>
        <dbReference type="ChEBI" id="CHEBI:29985"/>
        <dbReference type="ChEBI" id="CHEBI:30616"/>
        <dbReference type="ChEBI" id="CHEBI:43474"/>
        <dbReference type="ChEBI" id="CHEBI:57451"/>
        <dbReference type="ChEBI" id="CHEBI:456216"/>
        <dbReference type="EC" id="6.3.2.12"/>
    </reaction>
</comment>
<dbReference type="InterPro" id="IPR001645">
    <property type="entry name" value="Folylpolyglutamate_synth"/>
</dbReference>
<dbReference type="Pfam" id="PF02875">
    <property type="entry name" value="Mur_ligase_C"/>
    <property type="match status" value="1"/>
</dbReference>
<evidence type="ECO:0000256" key="3">
    <source>
        <dbReference type="ARBA" id="ARBA00004799"/>
    </source>
</evidence>
<dbReference type="InterPro" id="IPR036565">
    <property type="entry name" value="Mur-like_cat_sf"/>
</dbReference>
<dbReference type="GO" id="GO:0005524">
    <property type="term" value="F:ATP binding"/>
    <property type="evidence" value="ECO:0007669"/>
    <property type="project" value="UniProtKB-KW"/>
</dbReference>
<evidence type="ECO:0000256" key="4">
    <source>
        <dbReference type="ARBA" id="ARBA00005150"/>
    </source>
</evidence>
<evidence type="ECO:0000256" key="20">
    <source>
        <dbReference type="ARBA" id="ARBA00047808"/>
    </source>
</evidence>
<dbReference type="EC" id="6.3.2.17" evidence="8"/>
<keyword evidence="13" id="KW-0067">ATP-binding</keyword>
<dbReference type="AlphaFoldDB" id="A0A7W9WP84"/>
<dbReference type="InterPro" id="IPR036615">
    <property type="entry name" value="Mur_ligase_C_dom_sf"/>
</dbReference>
<comment type="similarity">
    <text evidence="5">Belongs to the folylpolyglutamate synthase family.</text>
</comment>
<evidence type="ECO:0000256" key="6">
    <source>
        <dbReference type="ARBA" id="ARBA00011245"/>
    </source>
</evidence>
<proteinExistence type="inferred from homology"/>
<evidence type="ECO:0000259" key="23">
    <source>
        <dbReference type="Pfam" id="PF02875"/>
    </source>
</evidence>
<organism evidence="25 26">
    <name type="scientific">Castellaniella defragrans</name>
    <name type="common">Alcaligenes defragrans</name>
    <dbReference type="NCBI Taxonomy" id="75697"/>
    <lineage>
        <taxon>Bacteria</taxon>
        <taxon>Pseudomonadati</taxon>
        <taxon>Pseudomonadota</taxon>
        <taxon>Betaproteobacteria</taxon>
        <taxon>Burkholderiales</taxon>
        <taxon>Alcaligenaceae</taxon>
        <taxon>Castellaniella</taxon>
    </lineage>
</organism>
<reference evidence="25 26" key="1">
    <citation type="submission" date="2020-08" db="EMBL/GenBank/DDBJ databases">
        <title>Genomic Encyclopedia of Type Strains, Phase IV (KMG-IV): sequencing the most valuable type-strain genomes for metagenomic binning, comparative biology and taxonomic classification.</title>
        <authorList>
            <person name="Goeker M."/>
        </authorList>
    </citation>
    <scope>NUCLEOTIDE SEQUENCE [LARGE SCALE GENOMIC DNA]</scope>
    <source>
        <strain evidence="25 26">DSM 12141</strain>
    </source>
</reference>
<comment type="catalytic activity">
    <reaction evidence="21">
        <text>(6R)-5,10-methylenetetrahydrofolyl-(gamma-L-Glu)(n) + L-glutamate + ATP = (6R)-5,10-methylenetetrahydrofolyl-(gamma-L-Glu)(n+1) + ADP + phosphate + H(+)</text>
        <dbReference type="Rhea" id="RHEA:51912"/>
        <dbReference type="Rhea" id="RHEA-COMP:13257"/>
        <dbReference type="Rhea" id="RHEA-COMP:13258"/>
        <dbReference type="ChEBI" id="CHEBI:15378"/>
        <dbReference type="ChEBI" id="CHEBI:29985"/>
        <dbReference type="ChEBI" id="CHEBI:30616"/>
        <dbReference type="ChEBI" id="CHEBI:43474"/>
        <dbReference type="ChEBI" id="CHEBI:136572"/>
        <dbReference type="ChEBI" id="CHEBI:456216"/>
        <dbReference type="EC" id="6.3.2.17"/>
    </reaction>
</comment>
<name>A0A7W9WP84_CASDE</name>
<comment type="cofactor">
    <cofactor evidence="1">
        <name>Mg(2+)</name>
        <dbReference type="ChEBI" id="CHEBI:18420"/>
    </cofactor>
</comment>
<evidence type="ECO:0000313" key="25">
    <source>
        <dbReference type="EMBL" id="MBB6084333.1"/>
    </source>
</evidence>
<dbReference type="EMBL" id="JACHIB010000013">
    <property type="protein sequence ID" value="MBB6084333.1"/>
    <property type="molecule type" value="Genomic_DNA"/>
</dbReference>
<dbReference type="SUPFAM" id="SSF53623">
    <property type="entry name" value="MurD-like peptide ligases, catalytic domain"/>
    <property type="match status" value="1"/>
</dbReference>
<accession>A0A7W9WP84</accession>
<evidence type="ECO:0000256" key="14">
    <source>
        <dbReference type="ARBA" id="ARBA00022842"/>
    </source>
</evidence>
<dbReference type="InterPro" id="IPR004101">
    <property type="entry name" value="Mur_ligase_C"/>
</dbReference>
<sequence length="470" mass="50760">MSISAPAQGAALADWLAYLETLHPKPIDLGLERIRAVAVRLNLSLDCVKITVAGTNGKGSTCAMLESILLTAGYKVGKYTSPHLLRFNERIRVNGEEASDADIVARLERIEAAREGVTLTYFEMTTLAALLLFQDARLDVAVLEVGLGGRLDAVNLIDADCAILTSVDLDHMQYLGDTREAIGREKAHVFRPGRPAICADPVPPQTVIDHAQAIGADLWRVGVDFNYSGDRQQWAYGGRSQRRNALGYPALRGANQLLNASAALAALEALRDRLVVTQQDVRQGLLHVSLPGRMQILPGLPATILDVGHNPHAASALGQNLDSMGHYPHTYAVVGMLRDKDIEATLSRLSRRVDRWLCATLGGPRGTSAQELAAIVRRIGGEQAPVDPFIAQTSEIVRPSGEHKPGVRAAPRPAVAARDVQVSTFDSPEQAFAEARRLATDNDRILVFGSFATVGPVLDLLRREGRDVLA</sequence>